<dbReference type="InterPro" id="IPR015943">
    <property type="entry name" value="WD40/YVTN_repeat-like_dom_sf"/>
</dbReference>
<dbReference type="PhylomeDB" id="R7QNC0"/>
<dbReference type="PROSITE" id="PS50294">
    <property type="entry name" value="WD_REPEATS_REGION"/>
    <property type="match status" value="5"/>
</dbReference>
<evidence type="ECO:0000313" key="6">
    <source>
        <dbReference type="EMBL" id="CDF39977.1"/>
    </source>
</evidence>
<dbReference type="OrthoDB" id="10256122at2759"/>
<dbReference type="GeneID" id="17317992"/>
<dbReference type="EMBL" id="HG002095">
    <property type="protein sequence ID" value="CDF39977.1"/>
    <property type="molecule type" value="Genomic_DNA"/>
</dbReference>
<feature type="repeat" description="WD" evidence="4">
    <location>
        <begin position="225"/>
        <end position="266"/>
    </location>
</feature>
<evidence type="ECO:0000256" key="2">
    <source>
        <dbReference type="ARBA" id="ARBA00022737"/>
    </source>
</evidence>
<dbReference type="GO" id="GO:0071013">
    <property type="term" value="C:catalytic step 2 spliceosome"/>
    <property type="evidence" value="ECO:0007669"/>
    <property type="project" value="TreeGrafter"/>
</dbReference>
<dbReference type="Gramene" id="CDF39977">
    <property type="protein sequence ID" value="CDF39977"/>
    <property type="gene ID" value="CHC_T00000378001"/>
</dbReference>
<dbReference type="PROSITE" id="PS00678">
    <property type="entry name" value="WD_REPEATS_1"/>
    <property type="match status" value="2"/>
</dbReference>
<feature type="region of interest" description="Disordered" evidence="5">
    <location>
        <begin position="476"/>
        <end position="497"/>
    </location>
</feature>
<dbReference type="Gene3D" id="2.130.10.10">
    <property type="entry name" value="YVTN repeat-like/Quinoprotein amine dehydrogenase"/>
    <property type="match status" value="1"/>
</dbReference>
<dbReference type="FunFam" id="2.130.10.10:FF:000012">
    <property type="entry name" value="Putative pleiotropic regulator 1"/>
    <property type="match status" value="1"/>
</dbReference>
<dbReference type="InterPro" id="IPR019775">
    <property type="entry name" value="WD40_repeat_CS"/>
</dbReference>
<sequence length="497" mass="54352">MAEDSSHRERAKALIGKNREEARKLFGRQGSKVLQFPVECSEKLAVDLGLKPLYMRSNLKSRKRPRVSAETAEEKLVNGAANQMKATIASKEASTAPVIAKPTTGRSENDLLAADKAENTGRETVSLPAAAVGESNGSLALVPRKESAEGALTGLTTGDKQLALAIARDRPTWHPPWKMFRGISGHLGWVRSVAVDTTNEWFATGSADRTVKIWDLASGRLKLTLTGHISAVRGIAISPRHPYMFTVGEDKTVKCWDLEQNKVIRNYHGHLSGVYCVSLHPTLDVLMTGGRDSTVRVWDVRTRAQVFVLAGHRDTVNAVVTQGVDPQVISASVDSTIRTWDLAAGKCSATLTNHKKGVRALVRHPREFSFASASADNIKTWALPDGTFVRNLSGGHDKLVNAIAVNEDGVVVSGGDDGSMCFWDYNSAHRFQREQTVVQPGSLDCEAGVFAMAFDQSGSRLITCEADKTIKMWKEDTEATEETHPLNWKPDLQPKRY</sequence>
<dbReference type="AlphaFoldDB" id="R7QNC0"/>
<dbReference type="Proteomes" id="UP000012073">
    <property type="component" value="Unassembled WGS sequence"/>
</dbReference>
<feature type="repeat" description="WD" evidence="4">
    <location>
        <begin position="183"/>
        <end position="224"/>
    </location>
</feature>
<evidence type="ECO:0000256" key="1">
    <source>
        <dbReference type="ARBA" id="ARBA00022574"/>
    </source>
</evidence>
<evidence type="ECO:0000256" key="5">
    <source>
        <dbReference type="SAM" id="MobiDB-lite"/>
    </source>
</evidence>
<dbReference type="OMA" id="FAMCFDQ"/>
<dbReference type="InterPro" id="IPR036322">
    <property type="entry name" value="WD40_repeat_dom_sf"/>
</dbReference>
<dbReference type="STRING" id="2769.R7QNC0"/>
<dbReference type="Pfam" id="PF00400">
    <property type="entry name" value="WD40"/>
    <property type="match status" value="7"/>
</dbReference>
<comment type="similarity">
    <text evidence="3">Belongs to the WD repeat PRL1/PRL2 family.</text>
</comment>
<organism evidence="6 7">
    <name type="scientific">Chondrus crispus</name>
    <name type="common">Carrageen Irish moss</name>
    <name type="synonym">Polymorpha crispa</name>
    <dbReference type="NCBI Taxonomy" id="2769"/>
    <lineage>
        <taxon>Eukaryota</taxon>
        <taxon>Rhodophyta</taxon>
        <taxon>Florideophyceae</taxon>
        <taxon>Rhodymeniophycidae</taxon>
        <taxon>Gigartinales</taxon>
        <taxon>Gigartinaceae</taxon>
        <taxon>Chondrus</taxon>
    </lineage>
</organism>
<accession>R7QNC0</accession>
<feature type="repeat" description="WD" evidence="4">
    <location>
        <begin position="267"/>
        <end position="308"/>
    </location>
</feature>
<dbReference type="SUPFAM" id="SSF50978">
    <property type="entry name" value="WD40 repeat-like"/>
    <property type="match status" value="1"/>
</dbReference>
<keyword evidence="2" id="KW-0677">Repeat</keyword>
<dbReference type="InterPro" id="IPR020472">
    <property type="entry name" value="WD40_PAC1"/>
</dbReference>
<dbReference type="KEGG" id="ccp:CHC_T00000378001"/>
<dbReference type="GO" id="GO:0000974">
    <property type="term" value="C:Prp19 complex"/>
    <property type="evidence" value="ECO:0007669"/>
    <property type="project" value="TreeGrafter"/>
</dbReference>
<reference evidence="7" key="1">
    <citation type="journal article" date="2013" name="Proc. Natl. Acad. Sci. U.S.A.">
        <title>Genome structure and metabolic features in the red seaweed Chondrus crispus shed light on evolution of the Archaeplastida.</title>
        <authorList>
            <person name="Collen J."/>
            <person name="Porcel B."/>
            <person name="Carre W."/>
            <person name="Ball S.G."/>
            <person name="Chaparro C."/>
            <person name="Tonon T."/>
            <person name="Barbeyron T."/>
            <person name="Michel G."/>
            <person name="Noel B."/>
            <person name="Valentin K."/>
            <person name="Elias M."/>
            <person name="Artiguenave F."/>
            <person name="Arun A."/>
            <person name="Aury J.M."/>
            <person name="Barbosa-Neto J.F."/>
            <person name="Bothwell J.H."/>
            <person name="Bouget F.Y."/>
            <person name="Brillet L."/>
            <person name="Cabello-Hurtado F."/>
            <person name="Capella-Gutierrez S."/>
            <person name="Charrier B."/>
            <person name="Cladiere L."/>
            <person name="Cock J.M."/>
            <person name="Coelho S.M."/>
            <person name="Colleoni C."/>
            <person name="Czjzek M."/>
            <person name="Da Silva C."/>
            <person name="Delage L."/>
            <person name="Denoeud F."/>
            <person name="Deschamps P."/>
            <person name="Dittami S.M."/>
            <person name="Gabaldon T."/>
            <person name="Gachon C.M."/>
            <person name="Groisillier A."/>
            <person name="Herve C."/>
            <person name="Jabbari K."/>
            <person name="Katinka M."/>
            <person name="Kloareg B."/>
            <person name="Kowalczyk N."/>
            <person name="Labadie K."/>
            <person name="Leblanc C."/>
            <person name="Lopez P.J."/>
            <person name="McLachlan D.H."/>
            <person name="Meslet-Cladiere L."/>
            <person name="Moustafa A."/>
            <person name="Nehr Z."/>
            <person name="Nyvall Collen P."/>
            <person name="Panaud O."/>
            <person name="Partensky F."/>
            <person name="Poulain J."/>
            <person name="Rensing S.A."/>
            <person name="Rousvoal S."/>
            <person name="Samson G."/>
            <person name="Symeonidi A."/>
            <person name="Weissenbach J."/>
            <person name="Zambounis A."/>
            <person name="Wincker P."/>
            <person name="Boyen C."/>
        </authorList>
    </citation>
    <scope>NUCLEOTIDE SEQUENCE [LARGE SCALE GENOMIC DNA]</scope>
    <source>
        <strain evidence="7">cv. Stackhouse</strain>
    </source>
</reference>
<dbReference type="InterPro" id="IPR045241">
    <property type="entry name" value="Prp46/PLRG1-like"/>
</dbReference>
<dbReference type="PANTHER" id="PTHR19923:SF0">
    <property type="entry name" value="PLEIOTROPIC REGULATOR 1"/>
    <property type="match status" value="1"/>
</dbReference>
<dbReference type="GO" id="GO:0071011">
    <property type="term" value="C:precatalytic spliceosome"/>
    <property type="evidence" value="ECO:0007669"/>
    <property type="project" value="TreeGrafter"/>
</dbReference>
<dbReference type="PROSITE" id="PS50082">
    <property type="entry name" value="WD_REPEATS_2"/>
    <property type="match status" value="6"/>
</dbReference>
<gene>
    <name evidence="6" type="ORF">CHC_T00000378001</name>
</gene>
<name>R7QNC0_CHOCR</name>
<dbReference type="CDD" id="cd00200">
    <property type="entry name" value="WD40"/>
    <property type="match status" value="1"/>
</dbReference>
<feature type="repeat" description="WD" evidence="4">
    <location>
        <begin position="449"/>
        <end position="483"/>
    </location>
</feature>
<dbReference type="GO" id="GO:0000398">
    <property type="term" value="P:mRNA splicing, via spliceosome"/>
    <property type="evidence" value="ECO:0007669"/>
    <property type="project" value="InterPro"/>
</dbReference>
<dbReference type="PRINTS" id="PR00320">
    <property type="entry name" value="GPROTEINBRPT"/>
</dbReference>
<evidence type="ECO:0000256" key="3">
    <source>
        <dbReference type="ARBA" id="ARBA00025726"/>
    </source>
</evidence>
<dbReference type="RefSeq" id="XP_005710271.1">
    <property type="nucleotide sequence ID" value="XM_005710214.1"/>
</dbReference>
<keyword evidence="1 4" id="KW-0853">WD repeat</keyword>
<dbReference type="SMART" id="SM00320">
    <property type="entry name" value="WD40"/>
    <property type="match status" value="7"/>
</dbReference>
<protein>
    <submittedName>
        <fullName evidence="6">Uncharacterized protein</fullName>
    </submittedName>
</protein>
<keyword evidence="7" id="KW-1185">Reference proteome</keyword>
<evidence type="ECO:0000256" key="4">
    <source>
        <dbReference type="PROSITE-ProRule" id="PRU00221"/>
    </source>
</evidence>
<dbReference type="InterPro" id="IPR001680">
    <property type="entry name" value="WD40_rpt"/>
</dbReference>
<dbReference type="PANTHER" id="PTHR19923">
    <property type="entry name" value="WD40 REPEAT PROTEINPRL1/PRL2-RELATED"/>
    <property type="match status" value="1"/>
</dbReference>
<feature type="repeat" description="WD" evidence="4">
    <location>
        <begin position="309"/>
        <end position="350"/>
    </location>
</feature>
<feature type="repeat" description="WD" evidence="4">
    <location>
        <begin position="393"/>
        <end position="433"/>
    </location>
</feature>
<evidence type="ECO:0000313" key="7">
    <source>
        <dbReference type="Proteomes" id="UP000012073"/>
    </source>
</evidence>
<proteinExistence type="inferred from homology"/>